<organism evidence="3 4">
    <name type="scientific">Kineobactrum salinum</name>
    <dbReference type="NCBI Taxonomy" id="2708301"/>
    <lineage>
        <taxon>Bacteria</taxon>
        <taxon>Pseudomonadati</taxon>
        <taxon>Pseudomonadota</taxon>
        <taxon>Gammaproteobacteria</taxon>
        <taxon>Cellvibrionales</taxon>
        <taxon>Halieaceae</taxon>
        <taxon>Kineobactrum</taxon>
    </lineage>
</organism>
<dbReference type="EMBL" id="CP048711">
    <property type="protein sequence ID" value="QIB67290.1"/>
    <property type="molecule type" value="Genomic_DNA"/>
</dbReference>
<dbReference type="Pfam" id="PF04519">
    <property type="entry name" value="Bactofilin"/>
    <property type="match status" value="1"/>
</dbReference>
<dbReference type="PANTHER" id="PTHR35024">
    <property type="entry name" value="HYPOTHETICAL CYTOSOLIC PROTEIN"/>
    <property type="match status" value="1"/>
</dbReference>
<dbReference type="PANTHER" id="PTHR35024:SF4">
    <property type="entry name" value="POLYMER-FORMING CYTOSKELETAL PROTEIN"/>
    <property type="match status" value="1"/>
</dbReference>
<keyword evidence="4" id="KW-1185">Reference proteome</keyword>
<evidence type="ECO:0000313" key="4">
    <source>
        <dbReference type="Proteomes" id="UP000477680"/>
    </source>
</evidence>
<evidence type="ECO:0000256" key="1">
    <source>
        <dbReference type="ARBA" id="ARBA00044755"/>
    </source>
</evidence>
<dbReference type="RefSeq" id="WP_163496717.1">
    <property type="nucleotide sequence ID" value="NZ_CP048711.1"/>
</dbReference>
<reference evidence="3 4" key="1">
    <citation type="submission" date="2020-02" db="EMBL/GenBank/DDBJ databases">
        <title>Genome sequencing for Kineobactrum sp. M2.</title>
        <authorList>
            <person name="Park S.-J."/>
        </authorList>
    </citation>
    <scope>NUCLEOTIDE SEQUENCE [LARGE SCALE GENOMIC DNA]</scope>
    <source>
        <strain evidence="3 4">M2</strain>
    </source>
</reference>
<proteinExistence type="inferred from homology"/>
<evidence type="ECO:0000313" key="3">
    <source>
        <dbReference type="EMBL" id="QIB67290.1"/>
    </source>
</evidence>
<accession>A0A6C0U551</accession>
<name>A0A6C0U551_9GAMM</name>
<dbReference type="AlphaFoldDB" id="A0A6C0U551"/>
<dbReference type="Proteomes" id="UP000477680">
    <property type="component" value="Chromosome"/>
</dbReference>
<sequence length="138" mass="13965">MIGPSIHIKGTVTGDEDLSIQGKVEGTIDLGEHEVAVGQSGKVTADIKAKTVRIEGEVAGDVTGREKVVISKSGRVRGNIIAPRVTLEDGAIFKGSIDMDPGDSAHSQPQPAKTDKPAAAGSQTTTAAPVAGAGLKNG</sequence>
<feature type="region of interest" description="Disordered" evidence="2">
    <location>
        <begin position="95"/>
        <end position="138"/>
    </location>
</feature>
<dbReference type="InterPro" id="IPR007607">
    <property type="entry name" value="BacA/B"/>
</dbReference>
<evidence type="ECO:0000256" key="2">
    <source>
        <dbReference type="SAM" id="MobiDB-lite"/>
    </source>
</evidence>
<protein>
    <submittedName>
        <fullName evidence="3">Polymer-forming cytoskeletal protein</fullName>
    </submittedName>
</protein>
<gene>
    <name evidence="3" type="ORF">G3T16_19695</name>
</gene>
<dbReference type="KEGG" id="kim:G3T16_19695"/>
<comment type="similarity">
    <text evidence="1">Belongs to the bactofilin family.</text>
</comment>